<feature type="transmembrane region" description="Helical" evidence="1">
    <location>
        <begin position="12"/>
        <end position="32"/>
    </location>
</feature>
<keyword evidence="1" id="KW-1133">Transmembrane helix</keyword>
<gene>
    <name evidence="2" type="ORF">G443_004015</name>
</gene>
<feature type="transmembrane region" description="Helical" evidence="1">
    <location>
        <begin position="78"/>
        <end position="95"/>
    </location>
</feature>
<dbReference type="Proteomes" id="UP000791080">
    <property type="component" value="Unassembled WGS sequence"/>
</dbReference>
<keyword evidence="1" id="KW-0472">Membrane</keyword>
<evidence type="ECO:0000313" key="3">
    <source>
        <dbReference type="Proteomes" id="UP000791080"/>
    </source>
</evidence>
<keyword evidence="1" id="KW-0812">Transmembrane</keyword>
<reference evidence="2 3" key="2">
    <citation type="submission" date="2022-06" db="EMBL/GenBank/DDBJ databases">
        <title>Genomic Encyclopedia of Type Strains, Phase I: the one thousand microbial genomes (KMG-I) project.</title>
        <authorList>
            <person name="Kyrpides N."/>
        </authorList>
    </citation>
    <scope>NUCLEOTIDE SEQUENCE [LARGE SCALE GENOMIC DNA]</scope>
    <source>
        <strain evidence="2 3">DSM 43889</strain>
    </source>
</reference>
<comment type="caution">
    <text evidence="2">The sequence shown here is derived from an EMBL/GenBank/DDBJ whole genome shotgun (WGS) entry which is preliminary data.</text>
</comment>
<sequence length="156" mass="16203">MRSESPPRSVRLAGLLVALQGLGGLGFVAVFLTREIGGVGQETGGSGFGHVAYFSLLSVGVLAIAAGLLRGKPWARTPALFVQILLFAVAWYAFGPSEQRLAGVALGAVCVATFVALCTIRARLWSVNLTEEELARRAGEPLPAGAGPGDDRPENS</sequence>
<accession>A0ABT1JMI2</accession>
<evidence type="ECO:0000313" key="2">
    <source>
        <dbReference type="EMBL" id="MCP2333745.1"/>
    </source>
</evidence>
<reference evidence="2 3" key="1">
    <citation type="submission" date="2013-07" db="EMBL/GenBank/DDBJ databases">
        <authorList>
            <consortium name="DOE Joint Genome Institute"/>
            <person name="Reeve W."/>
            <person name="Huntemann M."/>
            <person name="Han J."/>
            <person name="Chen A."/>
            <person name="Kyrpides N."/>
            <person name="Mavromatis K."/>
            <person name="Markowitz V."/>
            <person name="Palaniappan K."/>
            <person name="Ivanova N."/>
            <person name="Schaumberg A."/>
            <person name="Pati A."/>
            <person name="Liolios K."/>
            <person name="Nordberg H.P."/>
            <person name="Cantor M.N."/>
            <person name="Hua S.X."/>
            <person name="Woyke T."/>
        </authorList>
    </citation>
    <scope>NUCLEOTIDE SEQUENCE [LARGE SCALE GENOMIC DNA]</scope>
    <source>
        <strain evidence="2 3">DSM 43889</strain>
    </source>
</reference>
<dbReference type="EMBL" id="AUBJ02000001">
    <property type="protein sequence ID" value="MCP2333745.1"/>
    <property type="molecule type" value="Genomic_DNA"/>
</dbReference>
<keyword evidence="3" id="KW-1185">Reference proteome</keyword>
<feature type="transmembrane region" description="Helical" evidence="1">
    <location>
        <begin position="101"/>
        <end position="120"/>
    </location>
</feature>
<name>A0ABT1JMI2_ACTCY</name>
<organism evidence="2 3">
    <name type="scientific">Actinoalloteichus caeruleus DSM 43889</name>
    <dbReference type="NCBI Taxonomy" id="1120930"/>
    <lineage>
        <taxon>Bacteria</taxon>
        <taxon>Bacillati</taxon>
        <taxon>Actinomycetota</taxon>
        <taxon>Actinomycetes</taxon>
        <taxon>Pseudonocardiales</taxon>
        <taxon>Pseudonocardiaceae</taxon>
        <taxon>Actinoalloteichus</taxon>
        <taxon>Actinoalloteichus cyanogriseus</taxon>
    </lineage>
</organism>
<evidence type="ECO:0000256" key="1">
    <source>
        <dbReference type="SAM" id="Phobius"/>
    </source>
</evidence>
<dbReference type="RefSeq" id="WP_026419278.1">
    <property type="nucleotide sequence ID" value="NZ_AUBJ02000001.1"/>
</dbReference>
<feature type="transmembrane region" description="Helical" evidence="1">
    <location>
        <begin position="52"/>
        <end position="71"/>
    </location>
</feature>
<proteinExistence type="predicted"/>
<evidence type="ECO:0008006" key="4">
    <source>
        <dbReference type="Google" id="ProtNLM"/>
    </source>
</evidence>
<protein>
    <recommendedName>
        <fullName evidence="4">Integral membrane protein</fullName>
    </recommendedName>
</protein>